<comment type="cofactor">
    <cofactor evidence="1">
        <name>pyridoxal 5'-phosphate</name>
        <dbReference type="ChEBI" id="CHEBI:597326"/>
    </cofactor>
</comment>
<dbReference type="SUPFAM" id="SSF53686">
    <property type="entry name" value="Tryptophan synthase beta subunit-like PLP-dependent enzymes"/>
    <property type="match status" value="1"/>
</dbReference>
<evidence type="ECO:0000256" key="1">
    <source>
        <dbReference type="ARBA" id="ARBA00001933"/>
    </source>
</evidence>
<accession>A0ABU5DPW6</accession>
<proteinExistence type="inferred from homology"/>
<evidence type="ECO:0000259" key="4">
    <source>
        <dbReference type="Pfam" id="PF00291"/>
    </source>
</evidence>
<dbReference type="PIRSF" id="PIRSF006278">
    <property type="entry name" value="ACCD_DCysDesulf"/>
    <property type="match status" value="1"/>
</dbReference>
<feature type="domain" description="Tryptophan synthase beta chain-like PALP" evidence="4">
    <location>
        <begin position="14"/>
        <end position="319"/>
    </location>
</feature>
<comment type="similarity">
    <text evidence="2">Belongs to the ACC deaminase/D-cysteine desulfhydrase family.</text>
</comment>
<evidence type="ECO:0000313" key="5">
    <source>
        <dbReference type="EMBL" id="MDY0748333.1"/>
    </source>
</evidence>
<dbReference type="PANTHER" id="PTHR43780">
    <property type="entry name" value="1-AMINOCYCLOPROPANE-1-CARBOXYLATE DEAMINASE-RELATED"/>
    <property type="match status" value="1"/>
</dbReference>
<dbReference type="RefSeq" id="WP_320426305.1">
    <property type="nucleotide sequence ID" value="NZ_JAXCLA010000010.1"/>
</dbReference>
<comment type="caution">
    <text evidence="5">The sequence shown here is derived from an EMBL/GenBank/DDBJ whole genome shotgun (WGS) entry which is preliminary data.</text>
</comment>
<reference evidence="5 6" key="1">
    <citation type="submission" date="2023-11" db="EMBL/GenBank/DDBJ databases">
        <title>Paucibacter sp. nov., isolated from fresh soil in Korea.</title>
        <authorList>
            <person name="Le N.T.T."/>
        </authorList>
    </citation>
    <scope>NUCLEOTIDE SEQUENCE [LARGE SCALE GENOMIC DNA]</scope>
    <source>
        <strain evidence="5 6">R3-3</strain>
    </source>
</reference>
<dbReference type="InterPro" id="IPR027278">
    <property type="entry name" value="ACCD_DCysDesulf"/>
</dbReference>
<evidence type="ECO:0000256" key="3">
    <source>
        <dbReference type="ARBA" id="ARBA00022898"/>
    </source>
</evidence>
<evidence type="ECO:0000256" key="2">
    <source>
        <dbReference type="ARBA" id="ARBA00008639"/>
    </source>
</evidence>
<dbReference type="PANTHER" id="PTHR43780:SF2">
    <property type="entry name" value="1-AMINOCYCLOPROPANE-1-CARBOXYLATE DEAMINASE-RELATED"/>
    <property type="match status" value="1"/>
</dbReference>
<protein>
    <submittedName>
        <fullName evidence="5">Pyridoxal-phosphate dependent enzyme</fullName>
    </submittedName>
</protein>
<evidence type="ECO:0000313" key="6">
    <source>
        <dbReference type="Proteomes" id="UP001285263"/>
    </source>
</evidence>
<dbReference type="Proteomes" id="UP001285263">
    <property type="component" value="Unassembled WGS sequence"/>
</dbReference>
<dbReference type="InterPro" id="IPR001926">
    <property type="entry name" value="TrpB-like_PALP"/>
</dbReference>
<gene>
    <name evidence="5" type="ORF">SNE35_27795</name>
</gene>
<dbReference type="Pfam" id="PF00291">
    <property type="entry name" value="PALP"/>
    <property type="match status" value="1"/>
</dbReference>
<sequence>MPATRFDPYRRARLFDGPTPIQRLHRLEAALEPVLRGARLFVKRDDLGGIGGGGSKLRKLEFLLGDAMMQGAEVLVGVGPLQSNSARLAAAAAARLGLACELGLWPLEGQAGEALVSGNVLLGRLFGARVQVLPDASAAPGFIAAAAQGRKSYQLPPGASSPLSALGYADCALEIADQEHALGLRFDRVVIANGSSASQAGLIAGFALLGRRRLVQGFSVLADAPVAEANTLALARACHALLRGEGEITAADIRVDDAWRGPGYGRTTAESLDALHLLARHEGLLLDPVYSAKAFAGLLAHLRDVARPRNENLLFVMTGGTPALFGYQSALGT</sequence>
<keyword evidence="6" id="KW-1185">Reference proteome</keyword>
<dbReference type="InterPro" id="IPR036052">
    <property type="entry name" value="TrpB-like_PALP_sf"/>
</dbReference>
<dbReference type="Gene3D" id="3.40.50.1100">
    <property type="match status" value="2"/>
</dbReference>
<keyword evidence="3" id="KW-0663">Pyridoxal phosphate</keyword>
<organism evidence="5 6">
    <name type="scientific">Roseateles agri</name>
    <dbReference type="NCBI Taxonomy" id="3098619"/>
    <lineage>
        <taxon>Bacteria</taxon>
        <taxon>Pseudomonadati</taxon>
        <taxon>Pseudomonadota</taxon>
        <taxon>Betaproteobacteria</taxon>
        <taxon>Burkholderiales</taxon>
        <taxon>Sphaerotilaceae</taxon>
        <taxon>Roseateles</taxon>
    </lineage>
</organism>
<name>A0ABU5DPW6_9BURK</name>
<dbReference type="EMBL" id="JAXCLA010000010">
    <property type="protein sequence ID" value="MDY0748333.1"/>
    <property type="molecule type" value="Genomic_DNA"/>
</dbReference>